<dbReference type="SUPFAM" id="SSF54211">
    <property type="entry name" value="Ribosomal protein S5 domain 2-like"/>
    <property type="match status" value="2"/>
</dbReference>
<name>A0ABZ3IP80_9FIRM</name>
<keyword evidence="8" id="KW-1185">Reference proteome</keyword>
<keyword evidence="4 5" id="KW-0456">Lyase</keyword>
<dbReference type="PANTHER" id="PTHR23133">
    <property type="entry name" value="IMIDAZOLEGLYCEROL-PHOSPHATE DEHYDRATASE HIS7"/>
    <property type="match status" value="1"/>
</dbReference>
<protein>
    <recommendedName>
        <fullName evidence="5 6">Imidazoleglycerol-phosphate dehydratase</fullName>
        <shortName evidence="5">IGPD</shortName>
        <ecNumber evidence="5 6">4.2.1.19</ecNumber>
    </recommendedName>
</protein>
<evidence type="ECO:0000313" key="8">
    <source>
        <dbReference type="Proteomes" id="UP000216752"/>
    </source>
</evidence>
<comment type="subcellular location">
    <subcellularLocation>
        <location evidence="5 6">Cytoplasm</location>
    </subcellularLocation>
</comment>
<dbReference type="CDD" id="cd07914">
    <property type="entry name" value="IGPD"/>
    <property type="match status" value="1"/>
</dbReference>
<evidence type="ECO:0000256" key="1">
    <source>
        <dbReference type="ARBA" id="ARBA00005047"/>
    </source>
</evidence>
<organism evidence="7 8">
    <name type="scientific">Sporomusa silvacetica DSM 10669</name>
    <dbReference type="NCBI Taxonomy" id="1123289"/>
    <lineage>
        <taxon>Bacteria</taxon>
        <taxon>Bacillati</taxon>
        <taxon>Bacillota</taxon>
        <taxon>Negativicutes</taxon>
        <taxon>Selenomonadales</taxon>
        <taxon>Sporomusaceae</taxon>
        <taxon>Sporomusa</taxon>
    </lineage>
</organism>
<gene>
    <name evidence="5 7" type="primary">hisB</name>
    <name evidence="7" type="ORF">SPSIL_037250</name>
</gene>
<comment type="catalytic activity">
    <reaction evidence="5 6">
        <text>D-erythro-1-(imidazol-4-yl)glycerol 3-phosphate = 3-(imidazol-4-yl)-2-oxopropyl phosphate + H2O</text>
        <dbReference type="Rhea" id="RHEA:11040"/>
        <dbReference type="ChEBI" id="CHEBI:15377"/>
        <dbReference type="ChEBI" id="CHEBI:57766"/>
        <dbReference type="ChEBI" id="CHEBI:58278"/>
        <dbReference type="EC" id="4.2.1.19"/>
    </reaction>
</comment>
<proteinExistence type="inferred from homology"/>
<dbReference type="EMBL" id="CP155573">
    <property type="protein sequence ID" value="XFO67526.1"/>
    <property type="molecule type" value="Genomic_DNA"/>
</dbReference>
<dbReference type="Proteomes" id="UP000216752">
    <property type="component" value="Chromosome"/>
</dbReference>
<accession>A0ABZ3IP80</accession>
<dbReference type="NCBIfam" id="NF002107">
    <property type="entry name" value="PRK00951.1-2"/>
    <property type="match status" value="1"/>
</dbReference>
<dbReference type="NCBIfam" id="NF002111">
    <property type="entry name" value="PRK00951.2-1"/>
    <property type="match status" value="1"/>
</dbReference>
<dbReference type="NCBIfam" id="NF002115">
    <property type="entry name" value="PRK00951.2-5"/>
    <property type="match status" value="1"/>
</dbReference>
<reference evidence="7" key="1">
    <citation type="submission" date="2024-05" db="EMBL/GenBank/DDBJ databases">
        <title>Isolation and characterization of Sporomusa carbonis sp. nov., a carboxydotrophic hydrogenogen in the genus of Sporomusa isolated from a charcoal burning pile.</title>
        <authorList>
            <person name="Boeer T."/>
            <person name="Rosenbaum F."/>
            <person name="Eysell L."/>
            <person name="Mueller V."/>
            <person name="Daniel R."/>
            <person name="Poehlein A."/>
        </authorList>
    </citation>
    <scope>NUCLEOTIDE SEQUENCE [LARGE SCALE GENOMIC DNA]</scope>
    <source>
        <strain evidence="7">DSM 10669</strain>
    </source>
</reference>
<evidence type="ECO:0000256" key="2">
    <source>
        <dbReference type="ARBA" id="ARBA00022605"/>
    </source>
</evidence>
<dbReference type="RefSeq" id="WP_094604279.1">
    <property type="nucleotide sequence ID" value="NZ_CP155573.1"/>
</dbReference>
<keyword evidence="3 5" id="KW-0368">Histidine biosynthesis</keyword>
<dbReference type="Pfam" id="PF00475">
    <property type="entry name" value="IGPD"/>
    <property type="match status" value="1"/>
</dbReference>
<comment type="pathway">
    <text evidence="1 5 6">Amino-acid biosynthesis; L-histidine biosynthesis; L-histidine from 5-phospho-alpha-D-ribose 1-diphosphate: step 6/9.</text>
</comment>
<evidence type="ECO:0000256" key="5">
    <source>
        <dbReference type="HAMAP-Rule" id="MF_00076"/>
    </source>
</evidence>
<evidence type="ECO:0000313" key="7">
    <source>
        <dbReference type="EMBL" id="XFO67526.1"/>
    </source>
</evidence>
<dbReference type="InterPro" id="IPR020565">
    <property type="entry name" value="ImidazoleglycerP_deHydtase_CS"/>
</dbReference>
<dbReference type="PANTHER" id="PTHR23133:SF2">
    <property type="entry name" value="IMIDAZOLEGLYCEROL-PHOSPHATE DEHYDRATASE"/>
    <property type="match status" value="1"/>
</dbReference>
<evidence type="ECO:0000256" key="6">
    <source>
        <dbReference type="RuleBase" id="RU000599"/>
    </source>
</evidence>
<dbReference type="InterPro" id="IPR038494">
    <property type="entry name" value="IGPD_sf"/>
</dbReference>
<dbReference type="PROSITE" id="PS00954">
    <property type="entry name" value="IGP_DEHYDRATASE_1"/>
    <property type="match status" value="1"/>
</dbReference>
<dbReference type="Gene3D" id="3.30.230.40">
    <property type="entry name" value="Imidazole glycerol phosphate dehydratase, domain 1"/>
    <property type="match status" value="2"/>
</dbReference>
<dbReference type="HAMAP" id="MF_00076">
    <property type="entry name" value="HisB"/>
    <property type="match status" value="1"/>
</dbReference>
<keyword evidence="5" id="KW-0963">Cytoplasm</keyword>
<dbReference type="InterPro" id="IPR020568">
    <property type="entry name" value="Ribosomal_Su5_D2-typ_SF"/>
</dbReference>
<dbReference type="EC" id="4.2.1.19" evidence="5 6"/>
<dbReference type="NCBIfam" id="NF002116">
    <property type="entry name" value="PRK00951.2-6"/>
    <property type="match status" value="1"/>
</dbReference>
<evidence type="ECO:0000256" key="3">
    <source>
        <dbReference type="ARBA" id="ARBA00023102"/>
    </source>
</evidence>
<dbReference type="InterPro" id="IPR000807">
    <property type="entry name" value="ImidazoleglycerolP_deHydtase"/>
</dbReference>
<keyword evidence="2 5" id="KW-0028">Amino-acid biosynthesis</keyword>
<evidence type="ECO:0000256" key="4">
    <source>
        <dbReference type="ARBA" id="ARBA00023239"/>
    </source>
</evidence>
<dbReference type="NCBIfam" id="NF002114">
    <property type="entry name" value="PRK00951.2-4"/>
    <property type="match status" value="1"/>
</dbReference>
<comment type="similarity">
    <text evidence="5 6">Belongs to the imidazoleglycerol-phosphate dehydratase family.</text>
</comment>
<dbReference type="GO" id="GO:0004424">
    <property type="term" value="F:imidazoleglycerol-phosphate dehydratase activity"/>
    <property type="evidence" value="ECO:0007669"/>
    <property type="project" value="UniProtKB-EC"/>
</dbReference>
<sequence length="195" mass="20980">MSRTASLERVTGETAIELALNLDGSGQSQIATGIGFFDHMLILFSKHGLFDLTVAAKGDIYVDGHHTVEDTGIVLGQALAQALGDKAGIKRYGTAFVPMDEALAMVSLDISGRPFLVFDATLPNEQVGQFDSELTEEFLRALSVHAGLTLHVRLLSGKNTHHSIEAIFKALGRALDEATRQDDRIKGVMSTKGML</sequence>
<dbReference type="PROSITE" id="PS00955">
    <property type="entry name" value="IGP_DEHYDRATASE_2"/>
    <property type="match status" value="1"/>
</dbReference>